<dbReference type="InterPro" id="IPR045865">
    <property type="entry name" value="ACT-like_dom_sf"/>
</dbReference>
<comment type="caution">
    <text evidence="2">The sequence shown here is derived from an EMBL/GenBank/DDBJ whole genome shotgun (WGS) entry which is preliminary data.</text>
</comment>
<dbReference type="Pfam" id="PF13740">
    <property type="entry name" value="ACT_6"/>
    <property type="match status" value="2"/>
</dbReference>
<dbReference type="SUPFAM" id="SSF55021">
    <property type="entry name" value="ACT-like"/>
    <property type="match status" value="2"/>
</dbReference>
<feature type="domain" description="ACT" evidence="1">
    <location>
        <begin position="5"/>
        <end position="78"/>
    </location>
</feature>
<dbReference type="PANTHER" id="PTHR34875">
    <property type="entry name" value="UPF0237 PROTEIN MJ1558"/>
    <property type="match status" value="1"/>
</dbReference>
<reference evidence="2" key="1">
    <citation type="journal article" date="2020" name="mSystems">
        <title>Genome- and Community-Level Interaction Insights into Carbon Utilization and Element Cycling Functions of Hydrothermarchaeota in Hydrothermal Sediment.</title>
        <authorList>
            <person name="Zhou Z."/>
            <person name="Liu Y."/>
            <person name="Xu W."/>
            <person name="Pan J."/>
            <person name="Luo Z.H."/>
            <person name="Li M."/>
        </authorList>
    </citation>
    <scope>NUCLEOTIDE SEQUENCE [LARGE SCALE GENOMIC DNA]</scope>
    <source>
        <strain evidence="2">SpSt-132</strain>
    </source>
</reference>
<dbReference type="AlphaFoldDB" id="A0A7C2V310"/>
<evidence type="ECO:0000259" key="1">
    <source>
        <dbReference type="PROSITE" id="PS51671"/>
    </source>
</evidence>
<feature type="domain" description="ACT" evidence="1">
    <location>
        <begin position="93"/>
        <end position="169"/>
    </location>
</feature>
<dbReference type="PANTHER" id="PTHR34875:SF6">
    <property type="entry name" value="UPF0237 PROTEIN MJ1558"/>
    <property type="match status" value="1"/>
</dbReference>
<sequence>MKFFIVSIFGKDRPGIVAGVSKALYELGLNLEDSSMTRLNGEFTIMLIVSSEREISSEKILENLQEVGQSFELFMVCRELEEIVYAQPEAIYRIVVFGSDKPGIVYNVASRLADLGLNISDLRTEKRGNLYVMLIEAEGKEDMEERLREAMEEVKQSIGVEISLEREEGERL</sequence>
<protein>
    <submittedName>
        <fullName evidence="2">ACT domain-containing protein</fullName>
    </submittedName>
</protein>
<organism evidence="2">
    <name type="scientific">Hydrogenobacter sp</name>
    <dbReference type="NCBI Taxonomy" id="2152829"/>
    <lineage>
        <taxon>Bacteria</taxon>
        <taxon>Pseudomonadati</taxon>
        <taxon>Aquificota</taxon>
        <taxon>Aquificia</taxon>
        <taxon>Aquificales</taxon>
        <taxon>Aquificaceae</taxon>
        <taxon>Hydrogenobacter</taxon>
    </lineage>
</organism>
<dbReference type="EMBL" id="DSFP01000029">
    <property type="protein sequence ID" value="HEW45538.1"/>
    <property type="molecule type" value="Genomic_DNA"/>
</dbReference>
<dbReference type="Gene3D" id="3.30.70.260">
    <property type="match status" value="2"/>
</dbReference>
<proteinExistence type="predicted"/>
<evidence type="ECO:0000313" key="2">
    <source>
        <dbReference type="EMBL" id="HEW45538.1"/>
    </source>
</evidence>
<dbReference type="InterPro" id="IPR050990">
    <property type="entry name" value="UPF0237/GcvR_regulator"/>
</dbReference>
<name>A0A7C2V310_9AQUI</name>
<dbReference type="InterPro" id="IPR002912">
    <property type="entry name" value="ACT_dom"/>
</dbReference>
<dbReference type="PROSITE" id="PS51671">
    <property type="entry name" value="ACT"/>
    <property type="match status" value="2"/>
</dbReference>
<gene>
    <name evidence="2" type="ORF">ENO47_02545</name>
</gene>
<accession>A0A7C2V310</accession>